<gene>
    <name evidence="2" type="ORF">KC01_LOCUS17491</name>
</gene>
<evidence type="ECO:0008006" key="4">
    <source>
        <dbReference type="Google" id="ProtNLM"/>
    </source>
</evidence>
<dbReference type="EMBL" id="OZ035840">
    <property type="protein sequence ID" value="CAL1587535.1"/>
    <property type="molecule type" value="Genomic_DNA"/>
</dbReference>
<keyword evidence="3" id="KW-1185">Reference proteome</keyword>
<protein>
    <recommendedName>
        <fullName evidence="4">Transmembrane protein 238</fullName>
    </recommendedName>
</protein>
<dbReference type="PANTHER" id="PTHR28613:SF2">
    <property type="entry name" value="TRANSMEMBRANE PROTEIN 238-LIKE"/>
    <property type="match status" value="1"/>
</dbReference>
<feature type="transmembrane region" description="Helical" evidence="1">
    <location>
        <begin position="7"/>
        <end position="32"/>
    </location>
</feature>
<reference evidence="2 3" key="1">
    <citation type="submission" date="2024-04" db="EMBL/GenBank/DDBJ databases">
        <authorList>
            <person name="Waldvogel A.-M."/>
            <person name="Schoenle A."/>
        </authorList>
    </citation>
    <scope>NUCLEOTIDE SEQUENCE [LARGE SCALE GENOMIC DNA]</scope>
</reference>
<evidence type="ECO:0000313" key="3">
    <source>
        <dbReference type="Proteomes" id="UP001497482"/>
    </source>
</evidence>
<dbReference type="PANTHER" id="PTHR28613">
    <property type="entry name" value="SI:CH211-232M10.4-RELATED"/>
    <property type="match status" value="1"/>
</dbReference>
<name>A0AAV2KHS8_KNICA</name>
<proteinExistence type="predicted"/>
<accession>A0AAV2KHS8</accession>
<sequence length="77" mass="9009">MEANRCTAFFMGLAILLDVLGVLMLLIGIFAPLSYWDFFVFSGPVLMFFSLFLWIFWYLGNLRVTDEELRLHKPDIL</sequence>
<feature type="transmembrane region" description="Helical" evidence="1">
    <location>
        <begin position="38"/>
        <end position="60"/>
    </location>
</feature>
<keyword evidence="1" id="KW-0472">Membrane</keyword>
<keyword evidence="1" id="KW-0812">Transmembrane</keyword>
<keyword evidence="1" id="KW-1133">Transmembrane helix</keyword>
<evidence type="ECO:0000313" key="2">
    <source>
        <dbReference type="EMBL" id="CAL1587535.1"/>
    </source>
</evidence>
<dbReference type="InterPro" id="IPR029365">
    <property type="entry name" value="TMEM238"/>
</dbReference>
<dbReference type="Proteomes" id="UP001497482">
    <property type="component" value="Chromosome 18"/>
</dbReference>
<dbReference type="AlphaFoldDB" id="A0AAV2KHS8"/>
<dbReference type="Pfam" id="PF15125">
    <property type="entry name" value="TMEM238"/>
    <property type="match status" value="1"/>
</dbReference>
<evidence type="ECO:0000256" key="1">
    <source>
        <dbReference type="SAM" id="Phobius"/>
    </source>
</evidence>
<organism evidence="2 3">
    <name type="scientific">Knipowitschia caucasica</name>
    <name type="common">Caucasian dwarf goby</name>
    <name type="synonym">Pomatoschistus caucasicus</name>
    <dbReference type="NCBI Taxonomy" id="637954"/>
    <lineage>
        <taxon>Eukaryota</taxon>
        <taxon>Metazoa</taxon>
        <taxon>Chordata</taxon>
        <taxon>Craniata</taxon>
        <taxon>Vertebrata</taxon>
        <taxon>Euteleostomi</taxon>
        <taxon>Actinopterygii</taxon>
        <taxon>Neopterygii</taxon>
        <taxon>Teleostei</taxon>
        <taxon>Neoteleostei</taxon>
        <taxon>Acanthomorphata</taxon>
        <taxon>Gobiaria</taxon>
        <taxon>Gobiiformes</taxon>
        <taxon>Gobioidei</taxon>
        <taxon>Gobiidae</taxon>
        <taxon>Gobiinae</taxon>
        <taxon>Knipowitschia</taxon>
    </lineage>
</organism>